<dbReference type="EMBL" id="MU005764">
    <property type="protein sequence ID" value="KAF2715286.1"/>
    <property type="molecule type" value="Genomic_DNA"/>
</dbReference>
<dbReference type="AlphaFoldDB" id="A0A6G1KQW8"/>
<reference evidence="5" key="1">
    <citation type="journal article" date="2020" name="Stud. Mycol.">
        <title>101 Dothideomycetes genomes: a test case for predicting lifestyles and emergence of pathogens.</title>
        <authorList>
            <person name="Haridas S."/>
            <person name="Albert R."/>
            <person name="Binder M."/>
            <person name="Bloem J."/>
            <person name="Labutti K."/>
            <person name="Salamov A."/>
            <person name="Andreopoulos B."/>
            <person name="Baker S."/>
            <person name="Barry K."/>
            <person name="Bills G."/>
            <person name="Bluhm B."/>
            <person name="Cannon C."/>
            <person name="Castanera R."/>
            <person name="Culley D."/>
            <person name="Daum C."/>
            <person name="Ezra D."/>
            <person name="Gonzalez J."/>
            <person name="Henrissat B."/>
            <person name="Kuo A."/>
            <person name="Liang C."/>
            <person name="Lipzen A."/>
            <person name="Lutzoni F."/>
            <person name="Magnuson J."/>
            <person name="Mondo S."/>
            <person name="Nolan M."/>
            <person name="Ohm R."/>
            <person name="Pangilinan J."/>
            <person name="Park H.-J."/>
            <person name="Ramirez L."/>
            <person name="Alfaro M."/>
            <person name="Sun H."/>
            <person name="Tritt A."/>
            <person name="Yoshinaga Y."/>
            <person name="Zwiers L.-H."/>
            <person name="Turgeon B."/>
            <person name="Goodwin S."/>
            <person name="Spatafora J."/>
            <person name="Crous P."/>
            <person name="Grigoriev I."/>
        </authorList>
    </citation>
    <scope>NUCLEOTIDE SEQUENCE</scope>
    <source>
        <strain evidence="5">CBS 279.74</strain>
    </source>
</reference>
<name>A0A6G1KQW8_9PLEO</name>
<feature type="region of interest" description="Disordered" evidence="4">
    <location>
        <begin position="74"/>
        <end position="110"/>
    </location>
</feature>
<evidence type="ECO:0000256" key="3">
    <source>
        <dbReference type="ARBA" id="ARBA00023204"/>
    </source>
</evidence>
<gene>
    <name evidence="5" type="ORF">K504DRAFT_457461</name>
</gene>
<protein>
    <submittedName>
        <fullName evidence="5">Swi5-domain-containing protein</fullName>
    </submittedName>
</protein>
<accession>A0A6G1KQW8</accession>
<feature type="compositionally biased region" description="Low complexity" evidence="4">
    <location>
        <begin position="88"/>
        <end position="107"/>
    </location>
</feature>
<feature type="compositionally biased region" description="Polar residues" evidence="4">
    <location>
        <begin position="39"/>
        <end position="51"/>
    </location>
</feature>
<keyword evidence="3" id="KW-0234">DNA repair</keyword>
<dbReference type="GO" id="GO:0000709">
    <property type="term" value="P:meiotic joint molecule formation"/>
    <property type="evidence" value="ECO:0007669"/>
    <property type="project" value="TreeGrafter"/>
</dbReference>
<dbReference type="Gene3D" id="1.20.5.170">
    <property type="match status" value="1"/>
</dbReference>
<feature type="region of interest" description="Disordered" evidence="4">
    <location>
        <begin position="1"/>
        <end position="54"/>
    </location>
</feature>
<evidence type="ECO:0000256" key="4">
    <source>
        <dbReference type="SAM" id="MobiDB-lite"/>
    </source>
</evidence>
<evidence type="ECO:0000313" key="5">
    <source>
        <dbReference type="EMBL" id="KAF2715286.1"/>
    </source>
</evidence>
<keyword evidence="2" id="KW-0227">DNA damage</keyword>
<evidence type="ECO:0000256" key="1">
    <source>
        <dbReference type="ARBA" id="ARBA00008060"/>
    </source>
</evidence>
<dbReference type="OrthoDB" id="255837at2759"/>
<feature type="compositionally biased region" description="Polar residues" evidence="4">
    <location>
        <begin position="14"/>
        <end position="23"/>
    </location>
</feature>
<dbReference type="GO" id="GO:0034974">
    <property type="term" value="C:Swi5-Swi2 complex"/>
    <property type="evidence" value="ECO:0007669"/>
    <property type="project" value="TreeGrafter"/>
</dbReference>
<keyword evidence="6" id="KW-1185">Reference proteome</keyword>
<organism evidence="5 6">
    <name type="scientific">Pleomassaria siparia CBS 279.74</name>
    <dbReference type="NCBI Taxonomy" id="1314801"/>
    <lineage>
        <taxon>Eukaryota</taxon>
        <taxon>Fungi</taxon>
        <taxon>Dikarya</taxon>
        <taxon>Ascomycota</taxon>
        <taxon>Pezizomycotina</taxon>
        <taxon>Dothideomycetes</taxon>
        <taxon>Pleosporomycetidae</taxon>
        <taxon>Pleosporales</taxon>
        <taxon>Pleomassariaceae</taxon>
        <taxon>Pleomassaria</taxon>
    </lineage>
</organism>
<dbReference type="PANTHER" id="PTHR28529">
    <property type="entry name" value="DNA REPAIR PROTEIN SWI5 HOMOLOG"/>
    <property type="match status" value="1"/>
</dbReference>
<feature type="compositionally biased region" description="Polar residues" evidence="4">
    <location>
        <begin position="74"/>
        <end position="85"/>
    </location>
</feature>
<proteinExistence type="inferred from homology"/>
<comment type="similarity">
    <text evidence="1">Belongs to the SWI5/SAE3 family.</text>
</comment>
<dbReference type="InterPro" id="IPR010760">
    <property type="entry name" value="DNA-repair_Swi5"/>
</dbReference>
<dbReference type="GO" id="GO:0032798">
    <property type="term" value="C:Swi5-Sfr1 complex"/>
    <property type="evidence" value="ECO:0007669"/>
    <property type="project" value="TreeGrafter"/>
</dbReference>
<evidence type="ECO:0000313" key="6">
    <source>
        <dbReference type="Proteomes" id="UP000799428"/>
    </source>
</evidence>
<sequence length="218" mass="23503">MPTSDIDATHDSTSEIAATSNGTKEVDQHGNRGPHSTIEHTTLPETSNQGASIHDTEITMHAALVKESGELSMQTDYPNSETTPQPQLPASSPSKILLSPKKPSLSKTTQEATVAELRAHRAALITSLAATSKFQELIADDGEEAEDDLNTSPRDPNAEPTDAKIMKVANKIVKTHIKLLHEYNEMKDVGQGLMGLIADSRGVRVVEVQDEFGIEAKD</sequence>
<evidence type="ECO:0000256" key="2">
    <source>
        <dbReference type="ARBA" id="ARBA00022763"/>
    </source>
</evidence>
<dbReference type="GO" id="GO:0010772">
    <property type="term" value="P:meiotic DNA recombinase assembly involved in reciprocal meiotic recombination"/>
    <property type="evidence" value="ECO:0007669"/>
    <property type="project" value="TreeGrafter"/>
</dbReference>
<dbReference type="Pfam" id="PF07061">
    <property type="entry name" value="Swi5"/>
    <property type="match status" value="1"/>
</dbReference>
<dbReference type="Proteomes" id="UP000799428">
    <property type="component" value="Unassembled WGS sequence"/>
</dbReference>
<dbReference type="PANTHER" id="PTHR28529:SF2">
    <property type="entry name" value="DNA REPAIR PROTEIN SWI5 HOMOLOG"/>
    <property type="match status" value="1"/>
</dbReference>